<feature type="domain" description="PurM-like C-terminal" evidence="10">
    <location>
        <begin position="9"/>
        <end position="59"/>
    </location>
</feature>
<dbReference type="Gene3D" id="3.90.650.10">
    <property type="entry name" value="PurM-like C-terminal domain"/>
    <property type="match status" value="1"/>
</dbReference>
<organism evidence="11 12">
    <name type="scientific">Thermoanaerobacter uzonensis DSM 18761</name>
    <dbReference type="NCBI Taxonomy" id="1123369"/>
    <lineage>
        <taxon>Bacteria</taxon>
        <taxon>Bacillati</taxon>
        <taxon>Bacillota</taxon>
        <taxon>Clostridia</taxon>
        <taxon>Thermoanaerobacterales</taxon>
        <taxon>Thermoanaerobacteraceae</taxon>
        <taxon>Thermoanaerobacter</taxon>
    </lineage>
</organism>
<evidence type="ECO:0000256" key="6">
    <source>
        <dbReference type="ARBA" id="ARBA00022840"/>
    </source>
</evidence>
<evidence type="ECO:0000256" key="7">
    <source>
        <dbReference type="ARBA" id="ARBA00031908"/>
    </source>
</evidence>
<dbReference type="GO" id="GO:0004641">
    <property type="term" value="F:phosphoribosylformylglycinamidine cyclo-ligase activity"/>
    <property type="evidence" value="ECO:0007669"/>
    <property type="project" value="UniProtKB-EC"/>
</dbReference>
<sequence length="61" mass="6756">MIQRLGDIEEREMYRTFNMGIGIVVIVDPSDVDKALEKLSGMGEKAYVIGEIVEKEGGVIL</sequence>
<dbReference type="Pfam" id="PF02769">
    <property type="entry name" value="AIRS_C"/>
    <property type="match status" value="1"/>
</dbReference>
<dbReference type="GO" id="GO:0005829">
    <property type="term" value="C:cytosol"/>
    <property type="evidence" value="ECO:0007669"/>
    <property type="project" value="TreeGrafter"/>
</dbReference>
<protein>
    <recommendedName>
        <fullName evidence="3">phosphoribosylformylglycinamidine cyclo-ligase</fullName>
        <ecNumber evidence="3">6.3.3.1</ecNumber>
    </recommendedName>
    <alternativeName>
        <fullName evidence="8">AIR synthase</fullName>
    </alternativeName>
    <alternativeName>
        <fullName evidence="7">Phosphoribosyl-aminoimidazole synthetase</fullName>
    </alternativeName>
</protein>
<keyword evidence="4" id="KW-0436">Ligase</keyword>
<keyword evidence="6" id="KW-0067">ATP-binding</keyword>
<evidence type="ECO:0000256" key="3">
    <source>
        <dbReference type="ARBA" id="ARBA00013047"/>
    </source>
</evidence>
<comment type="similarity">
    <text evidence="2">Belongs to the AIR synthase family.</text>
</comment>
<evidence type="ECO:0000256" key="1">
    <source>
        <dbReference type="ARBA" id="ARBA00004686"/>
    </source>
</evidence>
<dbReference type="PANTHER" id="PTHR10520">
    <property type="entry name" value="TRIFUNCTIONAL PURINE BIOSYNTHETIC PROTEIN ADENOSINE-3-RELATED"/>
    <property type="match status" value="1"/>
</dbReference>
<dbReference type="GO" id="GO:0046084">
    <property type="term" value="P:adenine biosynthetic process"/>
    <property type="evidence" value="ECO:0007669"/>
    <property type="project" value="TreeGrafter"/>
</dbReference>
<evidence type="ECO:0000256" key="9">
    <source>
        <dbReference type="ARBA" id="ARBA00049057"/>
    </source>
</evidence>
<keyword evidence="12" id="KW-1185">Reference proteome</keyword>
<dbReference type="EC" id="6.3.3.1" evidence="3"/>
<accession>A0A1M4U0B9</accession>
<evidence type="ECO:0000256" key="4">
    <source>
        <dbReference type="ARBA" id="ARBA00022598"/>
    </source>
</evidence>
<proteinExistence type="inferred from homology"/>
<dbReference type="InterPro" id="IPR036676">
    <property type="entry name" value="PurM-like_C_sf"/>
</dbReference>
<reference evidence="12" key="1">
    <citation type="submission" date="2016-11" db="EMBL/GenBank/DDBJ databases">
        <authorList>
            <person name="Varghese N."/>
            <person name="Submissions S."/>
        </authorList>
    </citation>
    <scope>NUCLEOTIDE SEQUENCE [LARGE SCALE GENOMIC DNA]</scope>
    <source>
        <strain evidence="12">DSM 18761</strain>
    </source>
</reference>
<keyword evidence="5" id="KW-0547">Nucleotide-binding</keyword>
<dbReference type="EMBL" id="FQUR01000007">
    <property type="protein sequence ID" value="SHE50044.1"/>
    <property type="molecule type" value="Genomic_DNA"/>
</dbReference>
<dbReference type="InterPro" id="IPR010918">
    <property type="entry name" value="PurM-like_C_dom"/>
</dbReference>
<name>A0A1M4U0B9_9THEO</name>
<dbReference type="GO" id="GO:0005524">
    <property type="term" value="F:ATP binding"/>
    <property type="evidence" value="ECO:0007669"/>
    <property type="project" value="UniProtKB-KW"/>
</dbReference>
<evidence type="ECO:0000313" key="11">
    <source>
        <dbReference type="EMBL" id="SHE50044.1"/>
    </source>
</evidence>
<comment type="catalytic activity">
    <reaction evidence="9">
        <text>2-formamido-N(1)-(5-O-phospho-beta-D-ribosyl)acetamidine + ATP = 5-amino-1-(5-phospho-beta-D-ribosyl)imidazole + ADP + phosphate + H(+)</text>
        <dbReference type="Rhea" id="RHEA:23032"/>
        <dbReference type="ChEBI" id="CHEBI:15378"/>
        <dbReference type="ChEBI" id="CHEBI:30616"/>
        <dbReference type="ChEBI" id="CHEBI:43474"/>
        <dbReference type="ChEBI" id="CHEBI:137981"/>
        <dbReference type="ChEBI" id="CHEBI:147287"/>
        <dbReference type="ChEBI" id="CHEBI:456216"/>
        <dbReference type="EC" id="6.3.3.1"/>
    </reaction>
</comment>
<dbReference type="AlphaFoldDB" id="A0A1M4U0B9"/>
<evidence type="ECO:0000256" key="8">
    <source>
        <dbReference type="ARBA" id="ARBA00032931"/>
    </source>
</evidence>
<evidence type="ECO:0000256" key="5">
    <source>
        <dbReference type="ARBA" id="ARBA00022741"/>
    </source>
</evidence>
<evidence type="ECO:0000256" key="2">
    <source>
        <dbReference type="ARBA" id="ARBA00010280"/>
    </source>
</evidence>
<evidence type="ECO:0000259" key="10">
    <source>
        <dbReference type="Pfam" id="PF02769"/>
    </source>
</evidence>
<gene>
    <name evidence="11" type="ORF">SAMN02745195_00557</name>
</gene>
<dbReference type="UniPathway" id="UPA00074">
    <property type="reaction ID" value="UER00129"/>
</dbReference>
<dbReference type="Proteomes" id="UP000184127">
    <property type="component" value="Unassembled WGS sequence"/>
</dbReference>
<comment type="pathway">
    <text evidence="1">Purine metabolism; IMP biosynthesis via de novo pathway; 5-amino-1-(5-phospho-D-ribosyl)imidazole from N(2)-formyl-N(1)-(5-phospho-D-ribosyl)glycinamide: step 2/2.</text>
</comment>
<dbReference type="InterPro" id="IPR004733">
    <property type="entry name" value="PurM_cligase"/>
</dbReference>
<dbReference type="GO" id="GO:0004637">
    <property type="term" value="F:phosphoribosylamine-glycine ligase activity"/>
    <property type="evidence" value="ECO:0007669"/>
    <property type="project" value="TreeGrafter"/>
</dbReference>
<evidence type="ECO:0000313" key="12">
    <source>
        <dbReference type="Proteomes" id="UP000184127"/>
    </source>
</evidence>
<dbReference type="GO" id="GO:0006189">
    <property type="term" value="P:'de novo' IMP biosynthetic process"/>
    <property type="evidence" value="ECO:0007669"/>
    <property type="project" value="UniProtKB-UniPathway"/>
</dbReference>
<dbReference type="PANTHER" id="PTHR10520:SF12">
    <property type="entry name" value="TRIFUNCTIONAL PURINE BIOSYNTHETIC PROTEIN ADENOSINE-3"/>
    <property type="match status" value="1"/>
</dbReference>
<dbReference type="SUPFAM" id="SSF56042">
    <property type="entry name" value="PurM C-terminal domain-like"/>
    <property type="match status" value="1"/>
</dbReference>